<dbReference type="InterPro" id="IPR007185">
    <property type="entry name" value="DNA_pol_a/d/e_bsu"/>
</dbReference>
<evidence type="ECO:0000256" key="3">
    <source>
        <dbReference type="SAM" id="MobiDB-lite"/>
    </source>
</evidence>
<evidence type="ECO:0000259" key="4">
    <source>
        <dbReference type="Pfam" id="PF04042"/>
    </source>
</evidence>
<accession>A0AAV7FJ42</accession>
<feature type="domain" description="DNA polymerase alpha/delta/epsilon subunit B" evidence="4">
    <location>
        <begin position="283"/>
        <end position="467"/>
    </location>
</feature>
<dbReference type="EMBL" id="JAGFBR010000314">
    <property type="protein sequence ID" value="KAH0445935.1"/>
    <property type="molecule type" value="Genomic_DNA"/>
</dbReference>
<evidence type="ECO:0000256" key="2">
    <source>
        <dbReference type="ARBA" id="ARBA00022705"/>
    </source>
</evidence>
<feature type="compositionally biased region" description="Low complexity" evidence="3">
    <location>
        <begin position="93"/>
        <end position="103"/>
    </location>
</feature>
<feature type="region of interest" description="Disordered" evidence="3">
    <location>
        <begin position="322"/>
        <end position="346"/>
    </location>
</feature>
<dbReference type="GO" id="GO:0003677">
    <property type="term" value="F:DNA binding"/>
    <property type="evidence" value="ECO:0007669"/>
    <property type="project" value="InterPro"/>
</dbReference>
<name>A0AAV7FJ42_DENCH</name>
<evidence type="ECO:0008006" key="8">
    <source>
        <dbReference type="Google" id="ProtNLM"/>
    </source>
</evidence>
<dbReference type="Pfam" id="PF04042">
    <property type="entry name" value="DNA_pol_E_B"/>
    <property type="match status" value="1"/>
</dbReference>
<evidence type="ECO:0000313" key="6">
    <source>
        <dbReference type="EMBL" id="KAH0445935.1"/>
    </source>
</evidence>
<feature type="domain" description="DNA polymerase delta subunit OB-fold" evidence="5">
    <location>
        <begin position="41"/>
        <end position="224"/>
    </location>
</feature>
<evidence type="ECO:0000259" key="5">
    <source>
        <dbReference type="Pfam" id="PF18018"/>
    </source>
</evidence>
<dbReference type="Gene3D" id="3.60.21.50">
    <property type="match status" value="1"/>
</dbReference>
<dbReference type="Proteomes" id="UP000775213">
    <property type="component" value="Unassembled WGS sequence"/>
</dbReference>
<dbReference type="PANTHER" id="PTHR10416:SF0">
    <property type="entry name" value="DNA POLYMERASE DELTA SUBUNIT 2"/>
    <property type="match status" value="1"/>
</dbReference>
<dbReference type="GO" id="GO:0043625">
    <property type="term" value="C:delta DNA polymerase complex"/>
    <property type="evidence" value="ECO:0007669"/>
    <property type="project" value="TreeGrafter"/>
</dbReference>
<evidence type="ECO:0000313" key="7">
    <source>
        <dbReference type="Proteomes" id="UP000775213"/>
    </source>
</evidence>
<protein>
    <recommendedName>
        <fullName evidence="8">DNA polymerase delta small subunit</fullName>
    </recommendedName>
</protein>
<reference evidence="6 7" key="1">
    <citation type="journal article" date="2021" name="Hortic Res">
        <title>Chromosome-scale assembly of the Dendrobium chrysotoxum genome enhances the understanding of orchid evolution.</title>
        <authorList>
            <person name="Zhang Y."/>
            <person name="Zhang G.Q."/>
            <person name="Zhang D."/>
            <person name="Liu X.D."/>
            <person name="Xu X.Y."/>
            <person name="Sun W.H."/>
            <person name="Yu X."/>
            <person name="Zhu X."/>
            <person name="Wang Z.W."/>
            <person name="Zhao X."/>
            <person name="Zhong W.Y."/>
            <person name="Chen H."/>
            <person name="Yin W.L."/>
            <person name="Huang T."/>
            <person name="Niu S.C."/>
            <person name="Liu Z.J."/>
        </authorList>
    </citation>
    <scope>NUCLEOTIDE SEQUENCE [LARGE SCALE GENOMIC DNA]</scope>
    <source>
        <strain evidence="6">Lindl</strain>
    </source>
</reference>
<gene>
    <name evidence="6" type="ORF">IEQ34_025230</name>
</gene>
<dbReference type="GO" id="GO:0006271">
    <property type="term" value="P:DNA strand elongation involved in DNA replication"/>
    <property type="evidence" value="ECO:0007669"/>
    <property type="project" value="TreeGrafter"/>
</dbReference>
<dbReference type="PANTHER" id="PTHR10416">
    <property type="entry name" value="DNA POLYMERASE DELTA SUBUNIT 2"/>
    <property type="match status" value="1"/>
</dbReference>
<proteinExistence type="inferred from homology"/>
<comment type="similarity">
    <text evidence="1">Belongs to the DNA polymerase delta/II small subunit family.</text>
</comment>
<dbReference type="InterPro" id="IPR040663">
    <property type="entry name" value="DNA_pol_D_N"/>
</dbReference>
<dbReference type="InterPro" id="IPR024826">
    <property type="entry name" value="DNA_pol_delta/II_ssu"/>
</dbReference>
<sequence>MVKEDIDESEAIQRRDGQYDALTDLATPLLVPLSSRRYNLQYATLYDYRLRRLKHPKGRLLAAATRRWTEGVYEEEEEVMMGKNDTTGKEESQTSIASTSSASKSRKRGRREEPLPKANYVKRILDVKQGQICFVIGTIYCSMHLKPDVLEELTREQWLPPQPPNERYADPEKDEFFIEDESGRVRLVGDGLAPDGYLRNALVTGVVVAILGTETRSGDFEIADAIFAGIPAAEDTNGEWVALVSGLNLEPAITDFSVNPERKGKSNGIAGGESESMMGFAEAELRSMLLTDWLMGMVDKDENLGKVVGLIIAGNSIAPATRSDDDRAVGSRNNQSGPPASKDAYPTSTFDDFLTDLVSSMHVHLLPGPNDPTSIALPQQPLHFALLPKSSPFTGLHRETNPAWFGLAGKKFLGTSGQNIDDIFKYMLETDPDSLLDAACNTLDWGHIAPTAPDTLACYPLHDRDPF</sequence>
<evidence type="ECO:0000256" key="1">
    <source>
        <dbReference type="ARBA" id="ARBA00006035"/>
    </source>
</evidence>
<dbReference type="AlphaFoldDB" id="A0AAV7FJ42"/>
<feature type="region of interest" description="Disordered" evidence="3">
    <location>
        <begin position="75"/>
        <end position="113"/>
    </location>
</feature>
<keyword evidence="2" id="KW-0235">DNA replication</keyword>
<organism evidence="6 7">
    <name type="scientific">Dendrobium chrysotoxum</name>
    <name type="common">Orchid</name>
    <dbReference type="NCBI Taxonomy" id="161865"/>
    <lineage>
        <taxon>Eukaryota</taxon>
        <taxon>Viridiplantae</taxon>
        <taxon>Streptophyta</taxon>
        <taxon>Embryophyta</taxon>
        <taxon>Tracheophyta</taxon>
        <taxon>Spermatophyta</taxon>
        <taxon>Magnoliopsida</taxon>
        <taxon>Liliopsida</taxon>
        <taxon>Asparagales</taxon>
        <taxon>Orchidaceae</taxon>
        <taxon>Epidendroideae</taxon>
        <taxon>Malaxideae</taxon>
        <taxon>Dendrobiinae</taxon>
        <taxon>Dendrobium</taxon>
    </lineage>
</organism>
<dbReference type="Pfam" id="PF18018">
    <property type="entry name" value="DNA_pol_D_N"/>
    <property type="match status" value="1"/>
</dbReference>
<comment type="caution">
    <text evidence="6">The sequence shown here is derived from an EMBL/GenBank/DDBJ whole genome shotgun (WGS) entry which is preliminary data.</text>
</comment>
<keyword evidence="7" id="KW-1185">Reference proteome</keyword>